<dbReference type="SUPFAM" id="SSF52540">
    <property type="entry name" value="P-loop containing nucleoside triphosphate hydrolases"/>
    <property type="match status" value="1"/>
</dbReference>
<evidence type="ECO:0000256" key="3">
    <source>
        <dbReference type="ARBA" id="ARBA00022737"/>
    </source>
</evidence>
<feature type="domain" description="Methanogenesis regulatory protein FilR1 middle" evidence="5">
    <location>
        <begin position="120"/>
        <end position="249"/>
    </location>
</feature>
<evidence type="ECO:0000256" key="2">
    <source>
        <dbReference type="ARBA" id="ARBA00022490"/>
    </source>
</evidence>
<dbReference type="InterPro" id="IPR057574">
    <property type="entry name" value="nSTAND_NTPase5_dom"/>
</dbReference>
<protein>
    <submittedName>
        <fullName evidence="8">ATP-binding protein</fullName>
    </submittedName>
</protein>
<dbReference type="STRING" id="1457250.GCA_000755225_00556"/>
<dbReference type="Pfam" id="PF25199">
    <property type="entry name" value="nSTAND_NTPase5"/>
    <property type="match status" value="1"/>
</dbReference>
<dbReference type="PANTHER" id="PTHR46630">
    <property type="entry name" value="TETRATRICOPEPTIDE REPEAT PROTEIN 29"/>
    <property type="match status" value="1"/>
</dbReference>
<dbReference type="OrthoDB" id="11410at2157"/>
<evidence type="ECO:0000259" key="5">
    <source>
        <dbReference type="Pfam" id="PF08350"/>
    </source>
</evidence>
<sequence>MDIPEDVADIEVLTRRRDFLSCLDGEPAEKPTIVENLDHSRSTVDRAIRALEDAGFVERTTGGYATTLTGRLAMERYDSFLAESEAILDAKPVIDALPSTVELPQGAVTDGAVEHFDDQYELFEVLIETLPVADNCRVLLPHVSDSRHFRLLHSQVTDGELDVTFCSCEQTYRQLAREFPYLAADLEETASFTPVRTQALDFGLVLIDAGGDRTAVIVAYDDQSVVGVVRTDEPTVIEWASDVADRVLADATPVETFGTAPDRGTFHEMDDQRLPAPLRSQGFERLDETFFENRTTLDPVTAWRAGLSLSEVAAGYAIDRFRESEGDRESVVQSLLDALDDGADLALLGPPGSGKSTVCKQVAYQWFDSQRGTVLYRESGRGQSFDDVGSLEATIGRGEGHTLIVVEDAVRAEANVIFEVMQSFSGRTDVTFLLDAREAEWNDAEEFPIDARLETFRQRHVNTVQMPSLDDAERRAILDRFADIADVERDGLPATFEDAAATSSVTGTAFLFFHRLARFAQPVGEDATPTTLEEHVERVRDRLVAAGEPTLDVGVLANTLNAAGIGVTPVALHAVAAGLEHVDHTTVRRAIDALDGEVLFGDADDGAFRTVHAAWSVEFLDQLAETDEAAADRFGRTVTALLSLADHGDRREAVASAVTGSTDLLGTIAAEPTGWADDVAGQLFDLGESYPRLAGLFDTTDRSTLTLPAACRRETALRQRVVRGYMFNWAGQFDRAAEEFGWLIETLPDPTTSHDPDALSGRLYARAKLGMTRVENASDVAAAKERGEEALAAHRAVEDDRGAVETMIELVTLELHAGNLDAAQEYADRASALADQLDDDGLKARALKGAVMVADTNDEYERVAELAERGIDLARDVAAIRAERRLIHYLALSNHRMGKLERAVEYNQRSAHLSRRLGDWHMACASQVAQAMCVLDQGQFDRARQLLDSLKDAPAESFVAIEAAATAIRGLIELYTDRPEQAIAQFRSLVDGDDATARALTFAHVGLTDAVLDSNDPDPDRAAQHAETALDLAEQAGTSRFVSRAERARGRAALVAGDLDAAERRYRHAKSIATDNSLRLRALEAERGLGHVARERGTHDQAREHYESVLDGARETGAIRIALDVVADLAEIDGSEWYALGADIAAEADLDDRADELRERADAREHEQRPETD</sequence>
<dbReference type="GO" id="GO:0005524">
    <property type="term" value="F:ATP binding"/>
    <property type="evidence" value="ECO:0007669"/>
    <property type="project" value="UniProtKB-KW"/>
</dbReference>
<dbReference type="Pfam" id="PF25213">
    <property type="entry name" value="HVO_A0261_N"/>
    <property type="match status" value="1"/>
</dbReference>
<evidence type="ECO:0000256" key="1">
    <source>
        <dbReference type="ARBA" id="ARBA00004496"/>
    </source>
</evidence>
<name>A0A4D6HDH6_9EURY</name>
<gene>
    <name evidence="8" type="ORF">DV733_11665</name>
</gene>
<keyword evidence="2" id="KW-0963">Cytoplasm</keyword>
<dbReference type="PANTHER" id="PTHR46630:SF1">
    <property type="entry name" value="TETRATRICOPEPTIDE REPEAT PROTEIN 29"/>
    <property type="match status" value="1"/>
</dbReference>
<dbReference type="InterPro" id="IPR027417">
    <property type="entry name" value="P-loop_NTPase"/>
</dbReference>
<keyword evidence="3" id="KW-0677">Repeat</keyword>
<dbReference type="Pfam" id="PF08350">
    <property type="entry name" value="FilR1_middle"/>
    <property type="match status" value="1"/>
</dbReference>
<dbReference type="InterPro" id="IPR051476">
    <property type="entry name" value="Bac_ResReg_Asp_Phosphatase"/>
</dbReference>
<dbReference type="InterPro" id="IPR036390">
    <property type="entry name" value="WH_DNA-bd_sf"/>
</dbReference>
<dbReference type="RefSeq" id="WP_049994540.1">
    <property type="nucleotide sequence ID" value="NZ_CP031310.1"/>
</dbReference>
<evidence type="ECO:0000259" key="6">
    <source>
        <dbReference type="Pfam" id="PF25199"/>
    </source>
</evidence>
<dbReference type="SUPFAM" id="SSF46785">
    <property type="entry name" value="Winged helix' DNA-binding domain"/>
    <property type="match status" value="1"/>
</dbReference>
<evidence type="ECO:0000256" key="4">
    <source>
        <dbReference type="ARBA" id="ARBA00022803"/>
    </source>
</evidence>
<evidence type="ECO:0000313" key="9">
    <source>
        <dbReference type="Proteomes" id="UP000296706"/>
    </source>
</evidence>
<dbReference type="EMBL" id="CP031310">
    <property type="protein sequence ID" value="QCC51850.1"/>
    <property type="molecule type" value="Genomic_DNA"/>
</dbReference>
<keyword evidence="9" id="KW-1185">Reference proteome</keyword>
<keyword evidence="8" id="KW-0547">Nucleotide-binding</keyword>
<dbReference type="InterPro" id="IPR057527">
    <property type="entry name" value="HVO_A0261-like_N"/>
</dbReference>
<dbReference type="SUPFAM" id="SSF48452">
    <property type="entry name" value="TPR-like"/>
    <property type="match status" value="2"/>
</dbReference>
<evidence type="ECO:0000259" key="7">
    <source>
        <dbReference type="Pfam" id="PF25213"/>
    </source>
</evidence>
<dbReference type="Gene3D" id="1.25.40.10">
    <property type="entry name" value="Tetratricopeptide repeat domain"/>
    <property type="match status" value="2"/>
</dbReference>
<dbReference type="GeneID" id="39848531"/>
<keyword evidence="8" id="KW-0067">ATP-binding</keyword>
<dbReference type="KEGG" id="hsn:DV733_11665"/>
<dbReference type="InterPro" id="IPR013561">
    <property type="entry name" value="FilR1_middle_dom"/>
</dbReference>
<accession>A0A4D6HDH6</accession>
<comment type="subcellular location">
    <subcellularLocation>
        <location evidence="1">Cytoplasm</location>
    </subcellularLocation>
</comment>
<dbReference type="Gene3D" id="3.40.50.300">
    <property type="entry name" value="P-loop containing nucleotide triphosphate hydrolases"/>
    <property type="match status" value="1"/>
</dbReference>
<dbReference type="InterPro" id="IPR011990">
    <property type="entry name" value="TPR-like_helical_dom_sf"/>
</dbReference>
<feature type="domain" description="Novel STAND NTPase 5" evidence="6">
    <location>
        <begin position="331"/>
        <end position="445"/>
    </location>
</feature>
<dbReference type="Proteomes" id="UP000296706">
    <property type="component" value="Chromosome"/>
</dbReference>
<proteinExistence type="predicted"/>
<feature type="domain" description="HVO-A0261-like N-terminal" evidence="7">
    <location>
        <begin position="5"/>
        <end position="86"/>
    </location>
</feature>
<evidence type="ECO:0000313" key="8">
    <source>
        <dbReference type="EMBL" id="QCC51850.1"/>
    </source>
</evidence>
<dbReference type="GO" id="GO:0005737">
    <property type="term" value="C:cytoplasm"/>
    <property type="evidence" value="ECO:0007669"/>
    <property type="project" value="UniProtKB-SubCell"/>
</dbReference>
<organism evidence="8 9">
    <name type="scientific">Halapricum salinum</name>
    <dbReference type="NCBI Taxonomy" id="1457250"/>
    <lineage>
        <taxon>Archaea</taxon>
        <taxon>Methanobacteriati</taxon>
        <taxon>Methanobacteriota</taxon>
        <taxon>Stenosarchaea group</taxon>
        <taxon>Halobacteria</taxon>
        <taxon>Halobacteriales</taxon>
        <taxon>Haloarculaceae</taxon>
        <taxon>Halapricum</taxon>
    </lineage>
</organism>
<keyword evidence="4" id="KW-0802">TPR repeat</keyword>
<dbReference type="AlphaFoldDB" id="A0A4D6HDH6"/>
<reference evidence="8 9" key="1">
    <citation type="journal article" date="2019" name="Nat. Commun.">
        <title>A new type of DNA phosphorothioation-based antiviral system in archaea.</title>
        <authorList>
            <person name="Xiong L."/>
            <person name="Liu S."/>
            <person name="Chen S."/>
            <person name="Xiao Y."/>
            <person name="Zhu B."/>
            <person name="Gao Y."/>
            <person name="Zhang Y."/>
            <person name="Chen B."/>
            <person name="Luo J."/>
            <person name="Deng Z."/>
            <person name="Chen X."/>
            <person name="Wang L."/>
            <person name="Chen S."/>
        </authorList>
    </citation>
    <scope>NUCLEOTIDE SEQUENCE [LARGE SCALE GENOMIC DNA]</scope>
    <source>
        <strain evidence="8 9">CBA1105</strain>
    </source>
</reference>